<evidence type="ECO:0000256" key="1">
    <source>
        <dbReference type="ARBA" id="ARBA00022679"/>
    </source>
</evidence>
<dbReference type="InterPro" id="IPR056729">
    <property type="entry name" value="GMPPB_C"/>
</dbReference>
<dbReference type="InterPro" id="IPR011004">
    <property type="entry name" value="Trimer_LpxA-like_sf"/>
</dbReference>
<feature type="domain" description="Mannose-1-phosphate guanyltransferase C-terminal" evidence="3">
    <location>
        <begin position="59"/>
        <end position="133"/>
    </location>
</feature>
<dbReference type="PANTHER" id="PTHR43584">
    <property type="entry name" value="NUCLEOTIDYL TRANSFERASE"/>
    <property type="match status" value="1"/>
</dbReference>
<accession>A0A1F6BT79</accession>
<evidence type="ECO:0000313" key="4">
    <source>
        <dbReference type="EMBL" id="OGG39747.1"/>
    </source>
</evidence>
<dbReference type="SUPFAM" id="SSF51161">
    <property type="entry name" value="Trimeric LpxA-like enzymes"/>
    <property type="match status" value="1"/>
</dbReference>
<dbReference type="STRING" id="1798471.A3A21_02435"/>
<organism evidence="4 5">
    <name type="scientific">Candidatus Jorgensenbacteria bacterium RIFCSPLOWO2_01_FULL_45_25b</name>
    <dbReference type="NCBI Taxonomy" id="1798471"/>
    <lineage>
        <taxon>Bacteria</taxon>
        <taxon>Candidatus Joergenseniibacteriota</taxon>
    </lineage>
</organism>
<reference evidence="4 5" key="1">
    <citation type="journal article" date="2016" name="Nat. Commun.">
        <title>Thousands of microbial genomes shed light on interconnected biogeochemical processes in an aquifer system.</title>
        <authorList>
            <person name="Anantharaman K."/>
            <person name="Brown C.T."/>
            <person name="Hug L.A."/>
            <person name="Sharon I."/>
            <person name="Castelle C.J."/>
            <person name="Probst A.J."/>
            <person name="Thomas B.C."/>
            <person name="Singh A."/>
            <person name="Wilkins M.J."/>
            <person name="Karaoz U."/>
            <person name="Brodie E.L."/>
            <person name="Williams K.H."/>
            <person name="Hubbard S.S."/>
            <person name="Banfield J.F."/>
        </authorList>
    </citation>
    <scope>NUCLEOTIDE SEQUENCE [LARGE SCALE GENOMIC DNA]</scope>
</reference>
<dbReference type="EMBL" id="MFKK01000036">
    <property type="protein sequence ID" value="OGG39747.1"/>
    <property type="molecule type" value="Genomic_DNA"/>
</dbReference>
<dbReference type="GO" id="GO:0016779">
    <property type="term" value="F:nucleotidyltransferase activity"/>
    <property type="evidence" value="ECO:0007669"/>
    <property type="project" value="UniProtKB-ARBA"/>
</dbReference>
<sequence length="198" mass="21463">MQFLFRRATNTLWEPLNRLEEFLEDETQPKNSAIIKGEVYIEGDVEIGEGSVIEHGAVIIGPVILGKNCHVRAGAYIRGNVIAGDGCVIGHSTEVIRSILLDDVRVDHFNYVGDSILGNGVHFGAGAKVANLRFDEKEIVVQGVSTGRVKFGGVFGDRCHLGLNVSVGPGVIFEKGTWYAGPGPLKSGLYNRDTIPRF</sequence>
<dbReference type="InterPro" id="IPR050065">
    <property type="entry name" value="GlmU-like"/>
</dbReference>
<dbReference type="Pfam" id="PF25087">
    <property type="entry name" value="GMPPB_C"/>
    <property type="match status" value="1"/>
</dbReference>
<evidence type="ECO:0000256" key="2">
    <source>
        <dbReference type="ARBA" id="ARBA00023315"/>
    </source>
</evidence>
<evidence type="ECO:0000259" key="3">
    <source>
        <dbReference type="Pfam" id="PF25087"/>
    </source>
</evidence>
<dbReference type="Proteomes" id="UP000176996">
    <property type="component" value="Unassembled WGS sequence"/>
</dbReference>
<comment type="caution">
    <text evidence="4">The sequence shown here is derived from an EMBL/GenBank/DDBJ whole genome shotgun (WGS) entry which is preliminary data.</text>
</comment>
<evidence type="ECO:0000313" key="5">
    <source>
        <dbReference type="Proteomes" id="UP000176996"/>
    </source>
</evidence>
<keyword evidence="2" id="KW-0012">Acyltransferase</keyword>
<protein>
    <recommendedName>
        <fullName evidence="3">Mannose-1-phosphate guanyltransferase C-terminal domain-containing protein</fullName>
    </recommendedName>
</protein>
<name>A0A1F6BT79_9BACT</name>
<dbReference type="Gene3D" id="2.160.10.10">
    <property type="entry name" value="Hexapeptide repeat proteins"/>
    <property type="match status" value="1"/>
</dbReference>
<proteinExistence type="predicted"/>
<dbReference type="PANTHER" id="PTHR43584:SF8">
    <property type="entry name" value="N-ACETYLMURAMATE ALPHA-1-PHOSPHATE URIDYLYLTRANSFERASE"/>
    <property type="match status" value="1"/>
</dbReference>
<keyword evidence="1" id="KW-0808">Transferase</keyword>
<dbReference type="GO" id="GO:0016746">
    <property type="term" value="F:acyltransferase activity"/>
    <property type="evidence" value="ECO:0007669"/>
    <property type="project" value="UniProtKB-KW"/>
</dbReference>
<dbReference type="AlphaFoldDB" id="A0A1F6BT79"/>
<gene>
    <name evidence="4" type="ORF">A3A21_02435</name>
</gene>